<dbReference type="EMBL" id="CAXIEN010000490">
    <property type="protein sequence ID" value="CAL1299229.1"/>
    <property type="molecule type" value="Genomic_DNA"/>
</dbReference>
<keyword evidence="2" id="KW-1185">Reference proteome</keyword>
<gene>
    <name evidence="1" type="ORF">LARSCL_LOCUS21230</name>
</gene>
<comment type="caution">
    <text evidence="1">The sequence shown here is derived from an EMBL/GenBank/DDBJ whole genome shotgun (WGS) entry which is preliminary data.</text>
</comment>
<organism evidence="1 2">
    <name type="scientific">Larinioides sclopetarius</name>
    <dbReference type="NCBI Taxonomy" id="280406"/>
    <lineage>
        <taxon>Eukaryota</taxon>
        <taxon>Metazoa</taxon>
        <taxon>Ecdysozoa</taxon>
        <taxon>Arthropoda</taxon>
        <taxon>Chelicerata</taxon>
        <taxon>Arachnida</taxon>
        <taxon>Araneae</taxon>
        <taxon>Araneomorphae</taxon>
        <taxon>Entelegynae</taxon>
        <taxon>Araneoidea</taxon>
        <taxon>Araneidae</taxon>
        <taxon>Larinioides</taxon>
    </lineage>
</organism>
<dbReference type="AlphaFoldDB" id="A0AAV2BTQ6"/>
<sequence length="174" mass="19886">MQNTTIVDSLMDRTYPLQRLDISKNLPISDIKANWPFLFLRKYMLSHAEKLVGFPVSERFEKAVSNKIPELFSFLKNEAAKNPKIAAVDFQSQHLNYVPALAAYFEEDCNVIFKIFEENKSLHEVQDEAPLTPFIACIGNPYQMDPVCTVLVEKVPFEPMIPSTLGSYLFTFSV</sequence>
<proteinExistence type="predicted"/>
<evidence type="ECO:0000313" key="2">
    <source>
        <dbReference type="Proteomes" id="UP001497382"/>
    </source>
</evidence>
<protein>
    <submittedName>
        <fullName evidence="1">Uncharacterized protein</fullName>
    </submittedName>
</protein>
<reference evidence="1 2" key="1">
    <citation type="submission" date="2024-04" db="EMBL/GenBank/DDBJ databases">
        <authorList>
            <person name="Rising A."/>
            <person name="Reimegard J."/>
            <person name="Sonavane S."/>
            <person name="Akerstrom W."/>
            <person name="Nylinder S."/>
            <person name="Hedman E."/>
            <person name="Kallberg Y."/>
        </authorList>
    </citation>
    <scope>NUCLEOTIDE SEQUENCE [LARGE SCALE GENOMIC DNA]</scope>
</reference>
<dbReference type="Proteomes" id="UP001497382">
    <property type="component" value="Unassembled WGS sequence"/>
</dbReference>
<evidence type="ECO:0000313" key="1">
    <source>
        <dbReference type="EMBL" id="CAL1299229.1"/>
    </source>
</evidence>
<name>A0AAV2BTQ6_9ARAC</name>
<accession>A0AAV2BTQ6</accession>